<reference evidence="1 2" key="1">
    <citation type="submission" date="2018-06" db="EMBL/GenBank/DDBJ databases">
        <title>Genomic Encyclopedia of Archaeal and Bacterial Type Strains, Phase II (KMG-II): from individual species to whole genera.</title>
        <authorList>
            <person name="Goeker M."/>
        </authorList>
    </citation>
    <scope>NUCLEOTIDE SEQUENCE [LARGE SCALE GENOMIC DNA]</scope>
    <source>
        <strain evidence="1 2">KACC 16626</strain>
    </source>
</reference>
<dbReference type="AlphaFoldDB" id="A0A318TZ45"/>
<dbReference type="EMBL" id="QJTJ01000002">
    <property type="protein sequence ID" value="PYF08308.1"/>
    <property type="molecule type" value="Genomic_DNA"/>
</dbReference>
<keyword evidence="2" id="KW-1185">Reference proteome</keyword>
<accession>A0A318TZ45</accession>
<dbReference type="Proteomes" id="UP000247416">
    <property type="component" value="Unassembled WGS sequence"/>
</dbReference>
<organism evidence="1 2">
    <name type="scientific">Ureibacillus chungkukjangi</name>
    <dbReference type="NCBI Taxonomy" id="1202712"/>
    <lineage>
        <taxon>Bacteria</taxon>
        <taxon>Bacillati</taxon>
        <taxon>Bacillota</taxon>
        <taxon>Bacilli</taxon>
        <taxon>Bacillales</taxon>
        <taxon>Caryophanaceae</taxon>
        <taxon>Ureibacillus</taxon>
    </lineage>
</organism>
<evidence type="ECO:0000313" key="1">
    <source>
        <dbReference type="EMBL" id="PYF08308.1"/>
    </source>
</evidence>
<comment type="caution">
    <text evidence="1">The sequence shown here is derived from an EMBL/GenBank/DDBJ whole genome shotgun (WGS) entry which is preliminary data.</text>
</comment>
<evidence type="ECO:0000313" key="2">
    <source>
        <dbReference type="Proteomes" id="UP000247416"/>
    </source>
</evidence>
<gene>
    <name evidence="1" type="ORF">BJ095_10273</name>
</gene>
<sequence>MKDYKNLRGLVDLISPHITFVIVEYSTYRQRR</sequence>
<protein>
    <submittedName>
        <fullName evidence="1">Uncharacterized protein</fullName>
    </submittedName>
</protein>
<proteinExistence type="predicted"/>
<name>A0A318TZ45_9BACL</name>